<dbReference type="SUPFAM" id="SSF52540">
    <property type="entry name" value="P-loop containing nucleoside triphosphate hydrolases"/>
    <property type="match status" value="1"/>
</dbReference>
<keyword evidence="4" id="KW-0067">ATP-binding</keyword>
<reference evidence="6" key="1">
    <citation type="submission" date="2020-10" db="EMBL/GenBank/DDBJ databases">
        <title>Taxonomic study of unclassified bacteria belonging to the class Ktedonobacteria.</title>
        <authorList>
            <person name="Yabe S."/>
            <person name="Wang C.M."/>
            <person name="Zheng Y."/>
            <person name="Sakai Y."/>
            <person name="Cavaletti L."/>
            <person name="Monciardini P."/>
            <person name="Donadio S."/>
        </authorList>
    </citation>
    <scope>NUCLEOTIDE SEQUENCE</scope>
    <source>
        <strain evidence="6">SOSP1-1</strain>
    </source>
</reference>
<sequence length="167" mass="18425">MFDATLKLNRIPNTIYRRNVAEIEVQSLAKRYGKFEAVKSVTFGIHKGEIFGLLGPNGAGKSTVINMMCGYLQPSSGDTYIRNYSVKKKAGAVKYLIGVVPQELALYSDLSALENLIFFGKMYGIPTDPLKKRAAEVLNFVGLYDRRKDSPKHFSGVCSVALISPLP</sequence>
<protein>
    <recommendedName>
        <fullName evidence="5">ABC transporter domain-containing protein</fullName>
    </recommendedName>
</protein>
<dbReference type="Proteomes" id="UP000612362">
    <property type="component" value="Unassembled WGS sequence"/>
</dbReference>
<feature type="domain" description="ABC transporter" evidence="5">
    <location>
        <begin position="39"/>
        <end position="156"/>
    </location>
</feature>
<comment type="similarity">
    <text evidence="1">Belongs to the ABC transporter superfamily.</text>
</comment>
<dbReference type="InterPro" id="IPR050763">
    <property type="entry name" value="ABC_transporter_ATP-binding"/>
</dbReference>
<keyword evidence="2" id="KW-0813">Transport</keyword>
<proteinExistence type="inferred from homology"/>
<dbReference type="Gene3D" id="3.40.50.300">
    <property type="entry name" value="P-loop containing nucleotide triphosphate hydrolases"/>
    <property type="match status" value="1"/>
</dbReference>
<dbReference type="Pfam" id="PF00005">
    <property type="entry name" value="ABC_tran"/>
    <property type="match status" value="1"/>
</dbReference>
<comment type="caution">
    <text evidence="6">The sequence shown here is derived from an EMBL/GenBank/DDBJ whole genome shotgun (WGS) entry which is preliminary data.</text>
</comment>
<evidence type="ECO:0000256" key="3">
    <source>
        <dbReference type="ARBA" id="ARBA00022741"/>
    </source>
</evidence>
<dbReference type="InterPro" id="IPR027417">
    <property type="entry name" value="P-loop_NTPase"/>
</dbReference>
<keyword evidence="7" id="KW-1185">Reference proteome</keyword>
<dbReference type="GO" id="GO:0005524">
    <property type="term" value="F:ATP binding"/>
    <property type="evidence" value="ECO:0007669"/>
    <property type="project" value="UniProtKB-KW"/>
</dbReference>
<dbReference type="PANTHER" id="PTHR42711">
    <property type="entry name" value="ABC TRANSPORTER ATP-BINDING PROTEIN"/>
    <property type="match status" value="1"/>
</dbReference>
<organism evidence="6 7">
    <name type="scientific">Ktedonospora formicarum</name>
    <dbReference type="NCBI Taxonomy" id="2778364"/>
    <lineage>
        <taxon>Bacteria</taxon>
        <taxon>Bacillati</taxon>
        <taxon>Chloroflexota</taxon>
        <taxon>Ktedonobacteria</taxon>
        <taxon>Ktedonobacterales</taxon>
        <taxon>Ktedonobacteraceae</taxon>
        <taxon>Ktedonospora</taxon>
    </lineage>
</organism>
<evidence type="ECO:0000259" key="5">
    <source>
        <dbReference type="Pfam" id="PF00005"/>
    </source>
</evidence>
<evidence type="ECO:0000313" key="7">
    <source>
        <dbReference type="Proteomes" id="UP000612362"/>
    </source>
</evidence>
<dbReference type="AlphaFoldDB" id="A0A8J3MZ04"/>
<dbReference type="GO" id="GO:0016887">
    <property type="term" value="F:ATP hydrolysis activity"/>
    <property type="evidence" value="ECO:0007669"/>
    <property type="project" value="InterPro"/>
</dbReference>
<gene>
    <name evidence="6" type="ORF">KSX_84180</name>
</gene>
<dbReference type="InterPro" id="IPR003439">
    <property type="entry name" value="ABC_transporter-like_ATP-bd"/>
</dbReference>
<dbReference type="PANTHER" id="PTHR42711:SF5">
    <property type="entry name" value="ABC TRANSPORTER ATP-BINDING PROTEIN NATA"/>
    <property type="match status" value="1"/>
</dbReference>
<evidence type="ECO:0000256" key="1">
    <source>
        <dbReference type="ARBA" id="ARBA00005417"/>
    </source>
</evidence>
<dbReference type="EMBL" id="BNJF01000007">
    <property type="protein sequence ID" value="GHO50255.1"/>
    <property type="molecule type" value="Genomic_DNA"/>
</dbReference>
<evidence type="ECO:0000256" key="4">
    <source>
        <dbReference type="ARBA" id="ARBA00022840"/>
    </source>
</evidence>
<keyword evidence="3" id="KW-0547">Nucleotide-binding</keyword>
<accession>A0A8J3MZ04</accession>
<name>A0A8J3MZ04_9CHLR</name>
<evidence type="ECO:0000256" key="2">
    <source>
        <dbReference type="ARBA" id="ARBA00022448"/>
    </source>
</evidence>
<evidence type="ECO:0000313" key="6">
    <source>
        <dbReference type="EMBL" id="GHO50255.1"/>
    </source>
</evidence>